<protein>
    <recommendedName>
        <fullName evidence="6">Ubiquitin-like protease family profile domain-containing protein</fullName>
    </recommendedName>
</protein>
<dbReference type="Pfam" id="PF02902">
    <property type="entry name" value="Peptidase_C48"/>
    <property type="match status" value="1"/>
</dbReference>
<evidence type="ECO:0000256" key="5">
    <source>
        <dbReference type="SAM" id="MobiDB-lite"/>
    </source>
</evidence>
<keyword evidence="4" id="KW-0788">Thiol protease</keyword>
<proteinExistence type="inferred from homology"/>
<evidence type="ECO:0000256" key="2">
    <source>
        <dbReference type="ARBA" id="ARBA00022670"/>
    </source>
</evidence>
<keyword evidence="2" id="KW-0645">Protease</keyword>
<reference evidence="7" key="1">
    <citation type="submission" date="2021-01" db="EMBL/GenBank/DDBJ databases">
        <authorList>
            <person name="Corre E."/>
            <person name="Pelletier E."/>
            <person name="Niang G."/>
            <person name="Scheremetjew M."/>
            <person name="Finn R."/>
            <person name="Kale V."/>
            <person name="Holt S."/>
            <person name="Cochrane G."/>
            <person name="Meng A."/>
            <person name="Brown T."/>
            <person name="Cohen L."/>
        </authorList>
    </citation>
    <scope>NUCLEOTIDE SEQUENCE</scope>
    <source>
        <strain evidence="7">Pop2</strain>
    </source>
</reference>
<dbReference type="GO" id="GO:0016926">
    <property type="term" value="P:protein desumoylation"/>
    <property type="evidence" value="ECO:0007669"/>
    <property type="project" value="TreeGrafter"/>
</dbReference>
<evidence type="ECO:0000259" key="6">
    <source>
        <dbReference type="PROSITE" id="PS50600"/>
    </source>
</evidence>
<evidence type="ECO:0000256" key="1">
    <source>
        <dbReference type="ARBA" id="ARBA00005234"/>
    </source>
</evidence>
<feature type="region of interest" description="Disordered" evidence="5">
    <location>
        <begin position="83"/>
        <end position="157"/>
    </location>
</feature>
<dbReference type="EMBL" id="HBGN01031639">
    <property type="protein sequence ID" value="CAD9348436.1"/>
    <property type="molecule type" value="Transcribed_RNA"/>
</dbReference>
<keyword evidence="3" id="KW-0378">Hydrolase</keyword>
<dbReference type="GO" id="GO:0005634">
    <property type="term" value="C:nucleus"/>
    <property type="evidence" value="ECO:0007669"/>
    <property type="project" value="TreeGrafter"/>
</dbReference>
<comment type="similarity">
    <text evidence="1">Belongs to the peptidase C48 family.</text>
</comment>
<dbReference type="PANTHER" id="PTHR12606:SF1">
    <property type="entry name" value="UBIQUITIN-LIKE-SPECIFIC PROTEASE 1A"/>
    <property type="match status" value="1"/>
</dbReference>
<dbReference type="SUPFAM" id="SSF54001">
    <property type="entry name" value="Cysteine proteinases"/>
    <property type="match status" value="1"/>
</dbReference>
<dbReference type="GO" id="GO:0016929">
    <property type="term" value="F:deSUMOylase activity"/>
    <property type="evidence" value="ECO:0007669"/>
    <property type="project" value="TreeGrafter"/>
</dbReference>
<feature type="region of interest" description="Disordered" evidence="5">
    <location>
        <begin position="321"/>
        <end position="340"/>
    </location>
</feature>
<dbReference type="InterPro" id="IPR003653">
    <property type="entry name" value="Peptidase_C48_C"/>
</dbReference>
<dbReference type="PROSITE" id="PS50600">
    <property type="entry name" value="ULP_PROTEASE"/>
    <property type="match status" value="1"/>
</dbReference>
<organism evidence="7">
    <name type="scientific">Ditylum brightwellii</name>
    <dbReference type="NCBI Taxonomy" id="49249"/>
    <lineage>
        <taxon>Eukaryota</taxon>
        <taxon>Sar</taxon>
        <taxon>Stramenopiles</taxon>
        <taxon>Ochrophyta</taxon>
        <taxon>Bacillariophyta</taxon>
        <taxon>Mediophyceae</taxon>
        <taxon>Lithodesmiophycidae</taxon>
        <taxon>Lithodesmiales</taxon>
        <taxon>Lithodesmiaceae</taxon>
        <taxon>Ditylum</taxon>
    </lineage>
</organism>
<sequence>MYIVKRKEKQKKANTNNIKLAQLPKNHIDRLKKSVQQYKQQQMVSDLLRRAKKQFDLSRKRPRYKSDIFDDCGIRSKMAKNSVKLSITNGREEKQQQDVGRRMDGRSQQQEEDKKKTARNTICIPDDKKQNKTNRKPRKSNEFSLHPPLADVESSKHKIQKKVKIDLLTTQSIKNEAEGMLLPCTVFSLATALHDNENVMFHHGHQSSYRNDDDDDDEKGENDYYLPEQFQTCLAITEESEQNRCVRRKKRREEALKTAFRALVTSFKATDKIVRDWGELRIVLEDVLCMPLLDCEKKKDDNDDKISDKLLSSFVWSSNSKTLQNKHTRKNGSKKPPVKRRETIMKKSNWRKVHKYSQMVSKAMLDRHMMPASTKWTQVTNITFPTRLQKEEEKQLQQQLQQKDQKLETKIVPTEISTDNLLDQRLEERISEAEKIARSKSDSQSSYIDSLMLAREQEEEAAQKEEEERRKKQEEEAKSIASSLLRQLTKEEVSIVKNAMYGNGQGNEILARCDADTVQRDSMQTLRPGQWLNDEVIHYFLLMLSKRDEQMCAADKTRKRCHFFKSFFITKLFDEGNAATQGKYNYNNVKRWSKRVPGKDLFKLDKIFFPVNAGGVHWCCAVVFMAEKRIQFYDSLGGGGMTYLRGLFQYLKDEHKAKKGCPLPDEDKWELVTCTEDTPFQQNGYDCGVFTCMYSDFLSKDCPLKFSQHHITQCRQRIALSIMNGSAIE</sequence>
<evidence type="ECO:0000256" key="4">
    <source>
        <dbReference type="ARBA" id="ARBA00022807"/>
    </source>
</evidence>
<feature type="compositionally biased region" description="Basic and acidic residues" evidence="5">
    <location>
        <begin position="90"/>
        <end position="115"/>
    </location>
</feature>
<gene>
    <name evidence="7" type="ORF">DBRI1063_LOCUS20414</name>
</gene>
<dbReference type="Gene3D" id="3.40.395.10">
    <property type="entry name" value="Adenoviral Proteinase, Chain A"/>
    <property type="match status" value="1"/>
</dbReference>
<dbReference type="AlphaFoldDB" id="A0A7S1ZTB6"/>
<name>A0A7S1ZTB6_9STRA</name>
<dbReference type="PANTHER" id="PTHR12606">
    <property type="entry name" value="SENTRIN/SUMO-SPECIFIC PROTEASE"/>
    <property type="match status" value="1"/>
</dbReference>
<feature type="domain" description="Ubiquitin-like protease family profile" evidence="6">
    <location>
        <begin position="516"/>
        <end position="698"/>
    </location>
</feature>
<evidence type="ECO:0000256" key="3">
    <source>
        <dbReference type="ARBA" id="ARBA00022801"/>
    </source>
</evidence>
<feature type="compositionally biased region" description="Basic residues" evidence="5">
    <location>
        <begin position="324"/>
        <end position="338"/>
    </location>
</feature>
<dbReference type="GO" id="GO:0006508">
    <property type="term" value="P:proteolysis"/>
    <property type="evidence" value="ECO:0007669"/>
    <property type="project" value="UniProtKB-KW"/>
</dbReference>
<accession>A0A7S1ZTB6</accession>
<evidence type="ECO:0000313" key="7">
    <source>
        <dbReference type="EMBL" id="CAD9348436.1"/>
    </source>
</evidence>
<feature type="region of interest" description="Disordered" evidence="5">
    <location>
        <begin position="455"/>
        <end position="477"/>
    </location>
</feature>
<dbReference type="InterPro" id="IPR038765">
    <property type="entry name" value="Papain-like_cys_pep_sf"/>
</dbReference>
<feature type="compositionally biased region" description="Basic and acidic residues" evidence="5">
    <location>
        <begin position="461"/>
        <end position="477"/>
    </location>
</feature>